<accession>A0ABW3T8K5</accession>
<protein>
    <submittedName>
        <fullName evidence="3">IF-2-associated domain-containing protein</fullName>
    </submittedName>
</protein>
<evidence type="ECO:0000256" key="1">
    <source>
        <dbReference type="SAM" id="MobiDB-lite"/>
    </source>
</evidence>
<dbReference type="EMBL" id="JBHTLQ010000076">
    <property type="protein sequence ID" value="MFD1192736.1"/>
    <property type="molecule type" value="Genomic_DNA"/>
</dbReference>
<feature type="compositionally biased region" description="Polar residues" evidence="1">
    <location>
        <begin position="31"/>
        <end position="41"/>
    </location>
</feature>
<feature type="compositionally biased region" description="Basic and acidic residues" evidence="1">
    <location>
        <begin position="96"/>
        <end position="113"/>
    </location>
</feature>
<feature type="compositionally biased region" description="Basic and acidic residues" evidence="1">
    <location>
        <begin position="120"/>
        <end position="133"/>
    </location>
</feature>
<dbReference type="Proteomes" id="UP001597216">
    <property type="component" value="Unassembled WGS sequence"/>
</dbReference>
<reference evidence="4" key="1">
    <citation type="journal article" date="2019" name="Int. J. Syst. Evol. Microbiol.">
        <title>The Global Catalogue of Microorganisms (GCM) 10K type strain sequencing project: providing services to taxonomists for standard genome sequencing and annotation.</title>
        <authorList>
            <consortium name="The Broad Institute Genomics Platform"/>
            <consortium name="The Broad Institute Genome Sequencing Center for Infectious Disease"/>
            <person name="Wu L."/>
            <person name="Ma J."/>
        </authorList>
    </citation>
    <scope>NUCLEOTIDE SEQUENCE [LARGE SCALE GENOMIC DNA]</scope>
    <source>
        <strain evidence="4">CCUG 55074</strain>
    </source>
</reference>
<dbReference type="RefSeq" id="WP_377354719.1">
    <property type="nucleotide sequence ID" value="NZ_JBHTLQ010000076.1"/>
</dbReference>
<gene>
    <name evidence="3" type="ORF">ACFQ27_19265</name>
</gene>
<organism evidence="3 4">
    <name type="scientific">Phenylobacterium conjunctum</name>
    <dbReference type="NCBI Taxonomy" id="1298959"/>
    <lineage>
        <taxon>Bacteria</taxon>
        <taxon>Pseudomonadati</taxon>
        <taxon>Pseudomonadota</taxon>
        <taxon>Alphaproteobacteria</taxon>
        <taxon>Caulobacterales</taxon>
        <taxon>Caulobacteraceae</taxon>
        <taxon>Phenylobacterium</taxon>
    </lineage>
</organism>
<comment type="caution">
    <text evidence="3">The sequence shown here is derived from an EMBL/GenBank/DDBJ whole genome shotgun (WGS) entry which is preliminary data.</text>
</comment>
<dbReference type="Pfam" id="PF08364">
    <property type="entry name" value="IF2_assoc"/>
    <property type="match status" value="1"/>
</dbReference>
<evidence type="ECO:0000313" key="3">
    <source>
        <dbReference type="EMBL" id="MFD1192736.1"/>
    </source>
</evidence>
<feature type="non-terminal residue" evidence="3">
    <location>
        <position position="133"/>
    </location>
</feature>
<dbReference type="InterPro" id="IPR013575">
    <property type="entry name" value="IF2_assoc_dom_bac"/>
</dbReference>
<name>A0ABW3T8K5_9CAUL</name>
<keyword evidence="4" id="KW-1185">Reference proteome</keyword>
<sequence length="133" mass="13862">MSDENDNGRPSAPGGRAPLTLKPRTGGGSVSAGTVKQSFSHGRSKTVVVETKRARPHSAPSGNLAAPSSAEKRTFTPAPSGPRPSGGGAEGNLSAEEMRARQRAIELAREHQARQAAEQQAREERARAEAAAQ</sequence>
<feature type="domain" description="Initiation factor 2 associated" evidence="2">
    <location>
        <begin position="17"/>
        <end position="56"/>
    </location>
</feature>
<feature type="region of interest" description="Disordered" evidence="1">
    <location>
        <begin position="1"/>
        <end position="133"/>
    </location>
</feature>
<evidence type="ECO:0000313" key="4">
    <source>
        <dbReference type="Proteomes" id="UP001597216"/>
    </source>
</evidence>
<proteinExistence type="predicted"/>
<evidence type="ECO:0000259" key="2">
    <source>
        <dbReference type="Pfam" id="PF08364"/>
    </source>
</evidence>